<dbReference type="Proteomes" id="UP000275048">
    <property type="component" value="Unassembled WGS sequence"/>
</dbReference>
<accession>A0A3M8A3S2</accession>
<protein>
    <submittedName>
        <fullName evidence="1">DUF385 domain-containing protein</fullName>
    </submittedName>
</protein>
<gene>
    <name evidence="1" type="ORF">EDM22_15470</name>
</gene>
<evidence type="ECO:0000313" key="2">
    <source>
        <dbReference type="Proteomes" id="UP000275048"/>
    </source>
</evidence>
<comment type="caution">
    <text evidence="1">The sequence shown here is derived from an EMBL/GenBank/DDBJ whole genome shotgun (WGS) entry which is preliminary data.</text>
</comment>
<name>A0A3M8A3S2_9MICO</name>
<proteinExistence type="predicted"/>
<evidence type="ECO:0000313" key="1">
    <source>
        <dbReference type="EMBL" id="RNB45702.1"/>
    </source>
</evidence>
<dbReference type="Pfam" id="PF04075">
    <property type="entry name" value="F420H2_quin_red"/>
    <property type="match status" value="1"/>
</dbReference>
<dbReference type="OrthoDB" id="3778270at2"/>
<organism evidence="1 2">
    <name type="scientific">Agromyces tardus</name>
    <dbReference type="NCBI Taxonomy" id="2583849"/>
    <lineage>
        <taxon>Bacteria</taxon>
        <taxon>Bacillati</taxon>
        <taxon>Actinomycetota</taxon>
        <taxon>Actinomycetes</taxon>
        <taxon>Micrococcales</taxon>
        <taxon>Microbacteriaceae</taxon>
        <taxon>Agromyces</taxon>
    </lineage>
</organism>
<dbReference type="Gene3D" id="2.30.110.10">
    <property type="entry name" value="Electron Transport, Fmn-binding Protein, Chain A"/>
    <property type="match status" value="1"/>
</dbReference>
<reference evidence="1 2" key="1">
    <citation type="submission" date="2018-10" db="EMBL/GenBank/DDBJ databases">
        <title>Isolation, diversity and antibacterial activity of antinobacteria from the wheat rhizosphere soil.</title>
        <authorList>
            <person name="Sun T."/>
        </authorList>
    </citation>
    <scope>NUCLEOTIDE SEQUENCE [LARGE SCALE GENOMIC DNA]</scope>
    <source>
        <strain evidence="1 2">SJ-23</strain>
    </source>
</reference>
<keyword evidence="2" id="KW-1185">Reference proteome</keyword>
<dbReference type="GO" id="GO:0016491">
    <property type="term" value="F:oxidoreductase activity"/>
    <property type="evidence" value="ECO:0007669"/>
    <property type="project" value="InterPro"/>
</dbReference>
<dbReference type="AlphaFoldDB" id="A0A3M8A3S2"/>
<dbReference type="InterPro" id="IPR004378">
    <property type="entry name" value="F420H2_quin_Rdtase"/>
</dbReference>
<dbReference type="InterPro" id="IPR012349">
    <property type="entry name" value="Split_barrel_FMN-bd"/>
</dbReference>
<dbReference type="EMBL" id="RHHB01000043">
    <property type="protein sequence ID" value="RNB45702.1"/>
    <property type="molecule type" value="Genomic_DNA"/>
</dbReference>
<sequence>MRVIERGLAPFAVVLETRGRTSGEPRRVPLVMVRRRGIRFVVSMLGPDVGWVRNVRAAGGRAALIRRHREEVVLTEVPVADRAPILRRYLLFALGARPHMTVRWNAPLAEFERVAAEDPMFRVDRLTSAAGRLRR</sequence>